<dbReference type="Pfam" id="PF04266">
    <property type="entry name" value="ASCH"/>
    <property type="match status" value="1"/>
</dbReference>
<organism evidence="3 4">
    <name type="scientific">Carbonactinospora thermoautotrophica</name>
    <dbReference type="NCBI Taxonomy" id="1469144"/>
    <lineage>
        <taxon>Bacteria</taxon>
        <taxon>Bacillati</taxon>
        <taxon>Actinomycetota</taxon>
        <taxon>Actinomycetes</taxon>
        <taxon>Kitasatosporales</taxon>
        <taxon>Carbonactinosporaceae</taxon>
        <taxon>Carbonactinospora</taxon>
    </lineage>
</organism>
<sequence>MTRDMWLYKEYFDLIASGRKTVEVRVGYPNMRRIRPGWLIRFRTGDEHCLTRVRRVGEYGSFEEMLDPPGDRRDGGPRGAAGRHPPDLPAGEGGPGRARHRGGAGVTGRRPVGTRGVACVSSHV</sequence>
<evidence type="ECO:0000256" key="1">
    <source>
        <dbReference type="SAM" id="MobiDB-lite"/>
    </source>
</evidence>
<feature type="compositionally biased region" description="Low complexity" evidence="1">
    <location>
        <begin position="107"/>
        <end position="118"/>
    </location>
</feature>
<name>A0A132MXK7_9ACTN</name>
<evidence type="ECO:0000313" key="3">
    <source>
        <dbReference type="EMBL" id="KWX02601.1"/>
    </source>
</evidence>
<proteinExistence type="predicted"/>
<comment type="caution">
    <text evidence="3">The sequence shown here is derived from an EMBL/GenBank/DDBJ whole genome shotgun (WGS) entry which is preliminary data.</text>
</comment>
<keyword evidence="4" id="KW-1185">Reference proteome</keyword>
<dbReference type="Gene3D" id="2.30.130.30">
    <property type="entry name" value="Hypothetical protein"/>
    <property type="match status" value="1"/>
</dbReference>
<feature type="region of interest" description="Disordered" evidence="1">
    <location>
        <begin position="61"/>
        <end position="124"/>
    </location>
</feature>
<dbReference type="Proteomes" id="UP000070188">
    <property type="component" value="Unassembled WGS sequence"/>
</dbReference>
<dbReference type="AlphaFoldDB" id="A0A132MXK7"/>
<gene>
    <name evidence="3" type="ORF">LI90_3644</name>
</gene>
<evidence type="ECO:0000313" key="4">
    <source>
        <dbReference type="Proteomes" id="UP000070188"/>
    </source>
</evidence>
<evidence type="ECO:0000259" key="2">
    <source>
        <dbReference type="Pfam" id="PF04266"/>
    </source>
</evidence>
<dbReference type="InterPro" id="IPR015947">
    <property type="entry name" value="PUA-like_sf"/>
</dbReference>
<dbReference type="SUPFAM" id="SSF88697">
    <property type="entry name" value="PUA domain-like"/>
    <property type="match status" value="1"/>
</dbReference>
<accession>A0A132MXK7</accession>
<dbReference type="EMBL" id="LAXD01000001">
    <property type="protein sequence ID" value="KWX02601.1"/>
    <property type="molecule type" value="Genomic_DNA"/>
</dbReference>
<feature type="domain" description="ASCH" evidence="2">
    <location>
        <begin position="7"/>
        <end position="67"/>
    </location>
</feature>
<reference evidence="4" key="1">
    <citation type="submission" date="2015-04" db="EMBL/GenBank/DDBJ databases">
        <title>Physiological reanalysis, assessment of diazotrophy, and genome sequences of multiple isolates of Streptomyces thermoautotrophicus.</title>
        <authorList>
            <person name="MacKellar D.C."/>
            <person name="Lieber L."/>
            <person name="Norman J."/>
            <person name="Bolger A."/>
            <person name="Tobin C."/>
            <person name="Murray J.W."/>
            <person name="Chang R."/>
            <person name="Ford T."/>
            <person name="Nguyen P.Q."/>
            <person name="Woodward J."/>
            <person name="Permingeat H."/>
            <person name="Joshi N.S."/>
            <person name="Silver P.A."/>
            <person name="Usadel B."/>
            <person name="Rutherford A.W."/>
            <person name="Friesen M."/>
            <person name="Prell J."/>
        </authorList>
    </citation>
    <scope>NUCLEOTIDE SEQUENCE [LARGE SCALE GENOMIC DNA]</scope>
    <source>
        <strain evidence="4">H1</strain>
    </source>
</reference>
<dbReference type="InterPro" id="IPR007374">
    <property type="entry name" value="ASCH_domain"/>
</dbReference>
<protein>
    <recommendedName>
        <fullName evidence="2">ASCH domain-containing protein</fullName>
    </recommendedName>
</protein>
<dbReference type="PATRIC" id="fig|1469144.10.peg.3910"/>
<dbReference type="STRING" id="1469144.LI90_3644"/>